<proteinExistence type="predicted"/>
<dbReference type="AlphaFoldDB" id="A0A8J4XWR5"/>
<accession>A0A8J4XWR5</accession>
<dbReference type="Proteomes" id="UP000770661">
    <property type="component" value="Unassembled WGS sequence"/>
</dbReference>
<evidence type="ECO:0000313" key="1">
    <source>
        <dbReference type="EMBL" id="KAG0714882.1"/>
    </source>
</evidence>
<gene>
    <name evidence="1" type="ORF">GWK47_013236</name>
</gene>
<name>A0A8J4XWR5_CHIOP</name>
<comment type="caution">
    <text evidence="1">The sequence shown here is derived from an EMBL/GenBank/DDBJ whole genome shotgun (WGS) entry which is preliminary data.</text>
</comment>
<evidence type="ECO:0000313" key="2">
    <source>
        <dbReference type="Proteomes" id="UP000770661"/>
    </source>
</evidence>
<sequence>MRCSKNAEFRGVPGGEDLMEIPEYILVNMSTDQQVSYQRVQAVKRGVLPSELQEIKCGKGFVPLQMAHHSPVYFKLYYDIKVHHRLEDGPKHILTESSE</sequence>
<dbReference type="EMBL" id="JACEEZ010020173">
    <property type="protein sequence ID" value="KAG0714882.1"/>
    <property type="molecule type" value="Genomic_DNA"/>
</dbReference>
<keyword evidence="2" id="KW-1185">Reference proteome</keyword>
<protein>
    <submittedName>
        <fullName evidence="1">Uncharacterized protein</fullName>
    </submittedName>
</protein>
<reference evidence="1" key="1">
    <citation type="submission" date="2020-07" db="EMBL/GenBank/DDBJ databases">
        <title>The High-quality genome of the commercially important snow crab, Chionoecetes opilio.</title>
        <authorList>
            <person name="Jeong J.-H."/>
            <person name="Ryu S."/>
        </authorList>
    </citation>
    <scope>NUCLEOTIDE SEQUENCE</scope>
    <source>
        <strain evidence="1">MADBK_172401_WGS</strain>
        <tissue evidence="1">Digestive gland</tissue>
    </source>
</reference>
<organism evidence="1 2">
    <name type="scientific">Chionoecetes opilio</name>
    <name type="common">Atlantic snow crab</name>
    <name type="synonym">Cancer opilio</name>
    <dbReference type="NCBI Taxonomy" id="41210"/>
    <lineage>
        <taxon>Eukaryota</taxon>
        <taxon>Metazoa</taxon>
        <taxon>Ecdysozoa</taxon>
        <taxon>Arthropoda</taxon>
        <taxon>Crustacea</taxon>
        <taxon>Multicrustacea</taxon>
        <taxon>Malacostraca</taxon>
        <taxon>Eumalacostraca</taxon>
        <taxon>Eucarida</taxon>
        <taxon>Decapoda</taxon>
        <taxon>Pleocyemata</taxon>
        <taxon>Brachyura</taxon>
        <taxon>Eubrachyura</taxon>
        <taxon>Majoidea</taxon>
        <taxon>Majidae</taxon>
        <taxon>Chionoecetes</taxon>
    </lineage>
</organism>